<gene>
    <name evidence="1" type="ORF">F4694_004917</name>
</gene>
<dbReference type="PANTHER" id="PTHR20883">
    <property type="entry name" value="PHYTANOYL-COA DIOXYGENASE DOMAIN CONTAINING 1"/>
    <property type="match status" value="1"/>
</dbReference>
<protein>
    <submittedName>
        <fullName evidence="1">Ectoine hydroxylase-related dioxygenase (Phytanoyl-CoA dioxygenase family)</fullName>
    </submittedName>
</protein>
<evidence type="ECO:0000313" key="1">
    <source>
        <dbReference type="EMBL" id="NYE08074.1"/>
    </source>
</evidence>
<dbReference type="Pfam" id="PF05721">
    <property type="entry name" value="PhyH"/>
    <property type="match status" value="1"/>
</dbReference>
<reference evidence="2" key="1">
    <citation type="submission" date="2020-07" db="EMBL/GenBank/DDBJ databases">
        <authorList>
            <person name="Partida-Martinez L."/>
            <person name="Huntemann M."/>
            <person name="Clum A."/>
            <person name="Wang J."/>
            <person name="Palaniappan K."/>
            <person name="Ritter S."/>
            <person name="Chen I.-M."/>
            <person name="Stamatis D."/>
            <person name="Reddy T."/>
            <person name="O'Malley R."/>
            <person name="Daum C."/>
            <person name="Shapiro N."/>
            <person name="Ivanova N."/>
            <person name="Kyrpides N."/>
            <person name="Woyke T."/>
        </authorList>
    </citation>
    <scope>NUCLEOTIDE SEQUENCE [LARGE SCALE GENOMIC DNA]</scope>
    <source>
        <strain evidence="2">AT2.8</strain>
    </source>
</reference>
<proteinExistence type="predicted"/>
<dbReference type="GO" id="GO:0005506">
    <property type="term" value="F:iron ion binding"/>
    <property type="evidence" value="ECO:0007669"/>
    <property type="project" value="UniProtKB-ARBA"/>
</dbReference>
<keyword evidence="1" id="KW-0223">Dioxygenase</keyword>
<name>A0A852TM13_9BACI</name>
<sequence>MGKNLDMLPTLKDSYELNSGQIEEYQKNGHVCLRGLASSEEVNIYGQAIREVVKELNYQKTPIHERTTYGKAFIQIGNVWEKSEIVQRFVMARRFAKVAAELMGVDGVRIYHDQALFKEPNGGHTPWHQDQIYWPFDTDKTITMWMPIVPISEEMGSMTFASGSHKSGYVSKIEISDESHRTLEQYIEGIGFEKVTYGAMDAGDATFHAGWTMHNAPGNPTDRMREVMTIIYYADDSIAAEPDSNARKNDLAQWLPDVKPGELAASHLNPQVYNRR</sequence>
<keyword evidence="1" id="KW-0560">Oxidoreductase</keyword>
<dbReference type="AlphaFoldDB" id="A0A852TM13"/>
<dbReference type="Gene3D" id="2.60.120.620">
    <property type="entry name" value="q2cbj1_9rhob like domain"/>
    <property type="match status" value="1"/>
</dbReference>
<dbReference type="GO" id="GO:0016706">
    <property type="term" value="F:2-oxoglutarate-dependent dioxygenase activity"/>
    <property type="evidence" value="ECO:0007669"/>
    <property type="project" value="UniProtKB-ARBA"/>
</dbReference>
<dbReference type="SUPFAM" id="SSF51197">
    <property type="entry name" value="Clavaminate synthase-like"/>
    <property type="match status" value="1"/>
</dbReference>
<accession>A0A852TM13</accession>
<comment type="caution">
    <text evidence="1">The sequence shown here is derived from an EMBL/GenBank/DDBJ whole genome shotgun (WGS) entry which is preliminary data.</text>
</comment>
<organism evidence="1 2">
    <name type="scientific">Neobacillus niacini</name>
    <dbReference type="NCBI Taxonomy" id="86668"/>
    <lineage>
        <taxon>Bacteria</taxon>
        <taxon>Bacillati</taxon>
        <taxon>Bacillota</taxon>
        <taxon>Bacilli</taxon>
        <taxon>Bacillales</taxon>
        <taxon>Bacillaceae</taxon>
        <taxon>Neobacillus</taxon>
    </lineage>
</organism>
<dbReference type="Proteomes" id="UP000548423">
    <property type="component" value="Unassembled WGS sequence"/>
</dbReference>
<reference evidence="2" key="2">
    <citation type="submission" date="2020-08" db="EMBL/GenBank/DDBJ databases">
        <title>The Agave Microbiome: Exploring the role of microbial communities in plant adaptations to desert environments.</title>
        <authorList>
            <person name="Partida-Martinez L.P."/>
        </authorList>
    </citation>
    <scope>NUCLEOTIDE SEQUENCE [LARGE SCALE GENOMIC DNA]</scope>
    <source>
        <strain evidence="2">AT2.8</strain>
    </source>
</reference>
<dbReference type="PANTHER" id="PTHR20883:SF49">
    <property type="entry name" value="PHYTANOYL-COA DIOXYGENASE"/>
    <property type="match status" value="1"/>
</dbReference>
<dbReference type="EMBL" id="JACCBX010000012">
    <property type="protein sequence ID" value="NYE08074.1"/>
    <property type="molecule type" value="Genomic_DNA"/>
</dbReference>
<evidence type="ECO:0000313" key="2">
    <source>
        <dbReference type="Proteomes" id="UP000548423"/>
    </source>
</evidence>
<dbReference type="InterPro" id="IPR008775">
    <property type="entry name" value="Phytyl_CoA_dOase-like"/>
</dbReference>